<dbReference type="Proteomes" id="UP000730482">
    <property type="component" value="Unassembled WGS sequence"/>
</dbReference>
<organism evidence="2 3">
    <name type="scientific">Catenulispora pinistramenti</name>
    <dbReference type="NCBI Taxonomy" id="2705254"/>
    <lineage>
        <taxon>Bacteria</taxon>
        <taxon>Bacillati</taxon>
        <taxon>Actinomycetota</taxon>
        <taxon>Actinomycetes</taxon>
        <taxon>Catenulisporales</taxon>
        <taxon>Catenulisporaceae</taxon>
        <taxon>Catenulispora</taxon>
    </lineage>
</organism>
<comment type="caution">
    <text evidence="2">The sequence shown here is derived from an EMBL/GenBank/DDBJ whole genome shotgun (WGS) entry which is preliminary data.</text>
</comment>
<evidence type="ECO:0000256" key="1">
    <source>
        <dbReference type="SAM" id="Phobius"/>
    </source>
</evidence>
<protein>
    <submittedName>
        <fullName evidence="2">Uncharacterized protein</fullName>
    </submittedName>
</protein>
<keyword evidence="1" id="KW-0472">Membrane</keyword>
<dbReference type="RefSeq" id="WP_212007825.1">
    <property type="nucleotide sequence ID" value="NZ_JAAFYZ010000010.1"/>
</dbReference>
<keyword evidence="3" id="KW-1185">Reference proteome</keyword>
<gene>
    <name evidence="2" type="ORF">KGQ19_04765</name>
</gene>
<accession>A0ABS5KIF0</accession>
<evidence type="ECO:0000313" key="2">
    <source>
        <dbReference type="EMBL" id="MBS2546174.1"/>
    </source>
</evidence>
<name>A0ABS5KIF0_9ACTN</name>
<dbReference type="EMBL" id="JAAFYZ010000010">
    <property type="protein sequence ID" value="MBS2546174.1"/>
    <property type="molecule type" value="Genomic_DNA"/>
</dbReference>
<reference evidence="2 3" key="1">
    <citation type="submission" date="2020-02" db="EMBL/GenBank/DDBJ databases">
        <title>Acidophilic actinobacteria isolated from forest soil.</title>
        <authorList>
            <person name="Golinska P."/>
        </authorList>
    </citation>
    <scope>NUCLEOTIDE SEQUENCE [LARGE SCALE GENOMIC DNA]</scope>
    <source>
        <strain evidence="2 3">NL8</strain>
    </source>
</reference>
<keyword evidence="1" id="KW-1133">Transmembrane helix</keyword>
<sequence length="113" mass="12172">MSIEAIAVTGASATAVIAAVYEVIVKGGRHTRRIMHAVETIESHSAELLPNHGSSLRDQVDRIRDEQQRHTTALADHTETLAEVQRAVARVALVLAEHNTDPATPVPLPKSTP</sequence>
<feature type="transmembrane region" description="Helical" evidence="1">
    <location>
        <begin position="6"/>
        <end position="25"/>
    </location>
</feature>
<proteinExistence type="predicted"/>
<evidence type="ECO:0000313" key="3">
    <source>
        <dbReference type="Proteomes" id="UP000730482"/>
    </source>
</evidence>
<keyword evidence="1" id="KW-0812">Transmembrane</keyword>